<sequence length="69" mass="7572">MSIFASGSFRNDLSDELSLVNPLSVYCTLKNPEGIPDYVPAGIMFWHSVALVPDATAFWLGSWGAFYVV</sequence>
<proteinExistence type="predicted"/>
<evidence type="ECO:0000313" key="1">
    <source>
        <dbReference type="EMBL" id="PLW26835.1"/>
    </source>
</evidence>
<dbReference type="EMBL" id="PGCI01000440">
    <property type="protein sequence ID" value="PLW26835.1"/>
    <property type="molecule type" value="Genomic_DNA"/>
</dbReference>
<evidence type="ECO:0000313" key="2">
    <source>
        <dbReference type="Proteomes" id="UP000235392"/>
    </source>
</evidence>
<comment type="caution">
    <text evidence="1">The sequence shown here is derived from an EMBL/GenBank/DDBJ whole genome shotgun (WGS) entry which is preliminary data.</text>
</comment>
<dbReference type="Proteomes" id="UP000235392">
    <property type="component" value="Unassembled WGS sequence"/>
</dbReference>
<dbReference type="AlphaFoldDB" id="A0A2N5TMV4"/>
<protein>
    <submittedName>
        <fullName evidence="1">Uncharacterized protein</fullName>
    </submittedName>
</protein>
<gene>
    <name evidence="1" type="ORF">PCASD_26165</name>
</gene>
<name>A0A2N5TMV4_9BASI</name>
<reference evidence="1 2" key="1">
    <citation type="submission" date="2017-11" db="EMBL/GenBank/DDBJ databases">
        <title>De novo assembly and phasing of dikaryotic genomes from two isolates of Puccinia coronata f. sp. avenae, the causal agent of oat crown rust.</title>
        <authorList>
            <person name="Miller M.E."/>
            <person name="Zhang Y."/>
            <person name="Omidvar V."/>
            <person name="Sperschneider J."/>
            <person name="Schwessinger B."/>
            <person name="Raley C."/>
            <person name="Palmer J.M."/>
            <person name="Garnica D."/>
            <person name="Upadhyaya N."/>
            <person name="Rathjen J."/>
            <person name="Taylor J.M."/>
            <person name="Park R.F."/>
            <person name="Dodds P.N."/>
            <person name="Hirsch C.D."/>
            <person name="Kianian S.F."/>
            <person name="Figueroa M."/>
        </authorList>
    </citation>
    <scope>NUCLEOTIDE SEQUENCE [LARGE SCALE GENOMIC DNA]</scope>
    <source>
        <strain evidence="1">12SD80</strain>
    </source>
</reference>
<organism evidence="1 2">
    <name type="scientific">Puccinia coronata f. sp. avenae</name>
    <dbReference type="NCBI Taxonomy" id="200324"/>
    <lineage>
        <taxon>Eukaryota</taxon>
        <taxon>Fungi</taxon>
        <taxon>Dikarya</taxon>
        <taxon>Basidiomycota</taxon>
        <taxon>Pucciniomycotina</taxon>
        <taxon>Pucciniomycetes</taxon>
        <taxon>Pucciniales</taxon>
        <taxon>Pucciniaceae</taxon>
        <taxon>Puccinia</taxon>
    </lineage>
</organism>
<accession>A0A2N5TMV4</accession>